<name>A0A222VXD2_9PSEU</name>
<dbReference type="EMBL" id="FMZE01000006">
    <property type="protein sequence ID" value="SDD14294.1"/>
    <property type="molecule type" value="Genomic_DNA"/>
</dbReference>
<dbReference type="KEGG" id="pmad:BAY61_30190"/>
<dbReference type="OrthoDB" id="1808578at2"/>
<proteinExistence type="predicted"/>
<evidence type="ECO:0000313" key="1">
    <source>
        <dbReference type="EMBL" id="SDD14294.1"/>
    </source>
</evidence>
<gene>
    <name evidence="1" type="ORF">SAMN05421630_106106</name>
</gene>
<sequence>MYPTEVEDVLYTRPRLTSAGRDDLLLVFGTSEAGRYLLVVLSEALDGRWYVVTARDMTLKERQAFQRKARWR</sequence>
<dbReference type="AlphaFoldDB" id="A0A222VXD2"/>
<protein>
    <submittedName>
        <fullName evidence="1">Uncharacterized protein</fullName>
    </submittedName>
</protein>
<accession>A0A222VXD2</accession>
<reference evidence="1 2" key="1">
    <citation type="submission" date="2016-10" db="EMBL/GenBank/DDBJ databases">
        <authorList>
            <person name="de Groot N.N."/>
        </authorList>
    </citation>
    <scope>NUCLEOTIDE SEQUENCE [LARGE SCALE GENOMIC DNA]</scope>
    <source>
        <strain evidence="1 2">CGMCC 4.5506</strain>
    </source>
</reference>
<keyword evidence="2" id="KW-1185">Reference proteome</keyword>
<organism evidence="1 2">
    <name type="scientific">Prauserella marina</name>
    <dbReference type="NCBI Taxonomy" id="530584"/>
    <lineage>
        <taxon>Bacteria</taxon>
        <taxon>Bacillati</taxon>
        <taxon>Actinomycetota</taxon>
        <taxon>Actinomycetes</taxon>
        <taxon>Pseudonocardiales</taxon>
        <taxon>Pseudonocardiaceae</taxon>
        <taxon>Prauserella</taxon>
    </lineage>
</organism>
<dbReference type="Proteomes" id="UP000199494">
    <property type="component" value="Unassembled WGS sequence"/>
</dbReference>
<evidence type="ECO:0000313" key="2">
    <source>
        <dbReference type="Proteomes" id="UP000199494"/>
    </source>
</evidence>
<dbReference type="RefSeq" id="WP_091805644.1">
    <property type="nucleotide sequence ID" value="NZ_CP016353.1"/>
</dbReference>